<keyword evidence="1" id="KW-0812">Transmembrane</keyword>
<gene>
    <name evidence="2" type="ORF">MtrunA17_Chr5g0414381</name>
</gene>
<evidence type="ECO:0000313" key="2">
    <source>
        <dbReference type="EMBL" id="RHN55131.1"/>
    </source>
</evidence>
<evidence type="ECO:0000313" key="3">
    <source>
        <dbReference type="Proteomes" id="UP000265566"/>
    </source>
</evidence>
<keyword evidence="1" id="KW-1133">Transmembrane helix</keyword>
<dbReference type="EMBL" id="PSQE01000005">
    <property type="protein sequence ID" value="RHN55131.1"/>
    <property type="molecule type" value="Genomic_DNA"/>
</dbReference>
<reference evidence="3" key="1">
    <citation type="journal article" date="2018" name="Nat. Plants">
        <title>Whole-genome landscape of Medicago truncatula symbiotic genes.</title>
        <authorList>
            <person name="Pecrix Y."/>
            <person name="Staton S.E."/>
            <person name="Sallet E."/>
            <person name="Lelandais-Briere C."/>
            <person name="Moreau S."/>
            <person name="Carrere S."/>
            <person name="Blein T."/>
            <person name="Jardinaud M.F."/>
            <person name="Latrasse D."/>
            <person name="Zouine M."/>
            <person name="Zahm M."/>
            <person name="Kreplak J."/>
            <person name="Mayjonade B."/>
            <person name="Satge C."/>
            <person name="Perez M."/>
            <person name="Cauet S."/>
            <person name="Marande W."/>
            <person name="Chantry-Darmon C."/>
            <person name="Lopez-Roques C."/>
            <person name="Bouchez O."/>
            <person name="Berard A."/>
            <person name="Debelle F."/>
            <person name="Munos S."/>
            <person name="Bendahmane A."/>
            <person name="Berges H."/>
            <person name="Niebel A."/>
            <person name="Buitink J."/>
            <person name="Frugier F."/>
            <person name="Benhamed M."/>
            <person name="Crespi M."/>
            <person name="Gouzy J."/>
            <person name="Gamas P."/>
        </authorList>
    </citation>
    <scope>NUCLEOTIDE SEQUENCE [LARGE SCALE GENOMIC DNA]</scope>
    <source>
        <strain evidence="3">cv. Jemalong A17</strain>
    </source>
</reference>
<protein>
    <recommendedName>
        <fullName evidence="4">Transmembrane protein</fullName>
    </recommendedName>
</protein>
<dbReference type="AlphaFoldDB" id="A0A396HRK1"/>
<sequence length="76" mass="8843">MLEPTYFGSFILCMQVNMKGYSDPCKLLSHIIIISSLLFVFFFHKKESSYQLAELLEITKGSYKKGQKKFSKGFYN</sequence>
<comment type="caution">
    <text evidence="2">The sequence shown here is derived from an EMBL/GenBank/DDBJ whole genome shotgun (WGS) entry which is preliminary data.</text>
</comment>
<dbReference type="Gramene" id="rna30264">
    <property type="protein sequence ID" value="RHN55131.1"/>
    <property type="gene ID" value="gene30264"/>
</dbReference>
<keyword evidence="1" id="KW-0472">Membrane</keyword>
<accession>A0A396HRK1</accession>
<dbReference type="Proteomes" id="UP000265566">
    <property type="component" value="Chromosome 5"/>
</dbReference>
<evidence type="ECO:0000256" key="1">
    <source>
        <dbReference type="SAM" id="Phobius"/>
    </source>
</evidence>
<organism evidence="2 3">
    <name type="scientific">Medicago truncatula</name>
    <name type="common">Barrel medic</name>
    <name type="synonym">Medicago tribuloides</name>
    <dbReference type="NCBI Taxonomy" id="3880"/>
    <lineage>
        <taxon>Eukaryota</taxon>
        <taxon>Viridiplantae</taxon>
        <taxon>Streptophyta</taxon>
        <taxon>Embryophyta</taxon>
        <taxon>Tracheophyta</taxon>
        <taxon>Spermatophyta</taxon>
        <taxon>Magnoliopsida</taxon>
        <taxon>eudicotyledons</taxon>
        <taxon>Gunneridae</taxon>
        <taxon>Pentapetalae</taxon>
        <taxon>rosids</taxon>
        <taxon>fabids</taxon>
        <taxon>Fabales</taxon>
        <taxon>Fabaceae</taxon>
        <taxon>Papilionoideae</taxon>
        <taxon>50 kb inversion clade</taxon>
        <taxon>NPAAA clade</taxon>
        <taxon>Hologalegina</taxon>
        <taxon>IRL clade</taxon>
        <taxon>Trifolieae</taxon>
        <taxon>Medicago</taxon>
    </lineage>
</organism>
<name>A0A396HRK1_MEDTR</name>
<evidence type="ECO:0008006" key="4">
    <source>
        <dbReference type="Google" id="ProtNLM"/>
    </source>
</evidence>
<proteinExistence type="predicted"/>
<feature type="transmembrane region" description="Helical" evidence="1">
    <location>
        <begin position="27"/>
        <end position="44"/>
    </location>
</feature>